<evidence type="ECO:0000256" key="2">
    <source>
        <dbReference type="SAM" id="SignalP"/>
    </source>
</evidence>
<evidence type="ECO:0000259" key="3">
    <source>
        <dbReference type="PROSITE" id="PS50011"/>
    </source>
</evidence>
<organism evidence="4 5">
    <name type="scientific">Onchocerca flexuosa</name>
    <dbReference type="NCBI Taxonomy" id="387005"/>
    <lineage>
        <taxon>Eukaryota</taxon>
        <taxon>Metazoa</taxon>
        <taxon>Ecdysozoa</taxon>
        <taxon>Nematoda</taxon>
        <taxon>Chromadorea</taxon>
        <taxon>Rhabditida</taxon>
        <taxon>Spirurina</taxon>
        <taxon>Spiruromorpha</taxon>
        <taxon>Filarioidea</taxon>
        <taxon>Onchocercidae</taxon>
        <taxon>Onchocerca</taxon>
    </lineage>
</organism>
<keyword evidence="1" id="KW-0812">Transmembrane</keyword>
<keyword evidence="1" id="KW-1133">Transmembrane helix</keyword>
<dbReference type="SMART" id="SM00220">
    <property type="entry name" value="S_TKc"/>
    <property type="match status" value="1"/>
</dbReference>
<name>A0A238C0R3_9BILA</name>
<feature type="transmembrane region" description="Helical" evidence="1">
    <location>
        <begin position="94"/>
        <end position="115"/>
    </location>
</feature>
<dbReference type="PANTHER" id="PTHR24361">
    <property type="entry name" value="MITOGEN-ACTIVATED KINASE KINASE KINASE"/>
    <property type="match status" value="1"/>
</dbReference>
<evidence type="ECO:0000313" key="4">
    <source>
        <dbReference type="EMBL" id="OZC10705.1"/>
    </source>
</evidence>
<keyword evidence="2" id="KW-0732">Signal</keyword>
<feature type="chain" id="PRO_5012082370" description="Protein kinase domain-containing protein" evidence="2">
    <location>
        <begin position="22"/>
        <end position="632"/>
    </location>
</feature>
<dbReference type="EMBL" id="KZ269984">
    <property type="protein sequence ID" value="OZC10705.1"/>
    <property type="molecule type" value="Genomic_DNA"/>
</dbReference>
<dbReference type="Proteomes" id="UP000242913">
    <property type="component" value="Unassembled WGS sequence"/>
</dbReference>
<accession>A0A238C0R3</accession>
<dbReference type="Gene3D" id="1.10.510.10">
    <property type="entry name" value="Transferase(Phosphotransferase) domain 1"/>
    <property type="match status" value="1"/>
</dbReference>
<keyword evidence="5" id="KW-1185">Reference proteome</keyword>
<dbReference type="AlphaFoldDB" id="A0A238C0R3"/>
<evidence type="ECO:0000313" key="5">
    <source>
        <dbReference type="Proteomes" id="UP000242913"/>
    </source>
</evidence>
<dbReference type="GO" id="GO:0005524">
    <property type="term" value="F:ATP binding"/>
    <property type="evidence" value="ECO:0007669"/>
    <property type="project" value="InterPro"/>
</dbReference>
<keyword evidence="1" id="KW-0472">Membrane</keyword>
<gene>
    <name evidence="4" type="ORF">X798_02127</name>
</gene>
<dbReference type="InterPro" id="IPR000719">
    <property type="entry name" value="Prot_kinase_dom"/>
</dbReference>
<dbReference type="GO" id="GO:0004674">
    <property type="term" value="F:protein serine/threonine kinase activity"/>
    <property type="evidence" value="ECO:0007669"/>
    <property type="project" value="TreeGrafter"/>
</dbReference>
<evidence type="ECO:0000256" key="1">
    <source>
        <dbReference type="SAM" id="Phobius"/>
    </source>
</evidence>
<dbReference type="InterPro" id="IPR011009">
    <property type="entry name" value="Kinase-like_dom_sf"/>
</dbReference>
<dbReference type="Pfam" id="PF00069">
    <property type="entry name" value="Pkinase"/>
    <property type="match status" value="1"/>
</dbReference>
<proteinExistence type="predicted"/>
<dbReference type="GO" id="GO:0005737">
    <property type="term" value="C:cytoplasm"/>
    <property type="evidence" value="ECO:0007669"/>
    <property type="project" value="TreeGrafter"/>
</dbReference>
<sequence length="632" mass="73930">MRLALAPSRLIVFSRLPSAYCQTIQTGPPKEDKYEMFRKLNEYASAGLWDDRYNKPRLFLFGKNRKKAYELHDKMTPKTDPFFQRSPYGVHLEVLYRLSLGIAATAIICSLYVMLVPEEKRLKYKTDLLAKFKMCFVLRTLHIASEQKHYKVRYCVKHRENNVKLMLIVIALVNGTTLRETLNELIKCAEFKNNHRFLLYSSVFIFRHYLFVEYQTIVYDLEQILRAKRRNMKDTNEELIASVLTENVIGHILRKILKALSYLHQYALHNNLVARSIVITENCDIKLTGFKWTVLKNEDIRKTLSLRNNRFFGRPTQWAPEEALNDIEHYGPHTELWHVGLLIPEMVTGETFHLINTTCSEDVQQYAEQLMKFQLPVPCSGWFPSGVKFSLSSEILQLWHCLMQPNYEKRPTVNELLRRNISKTIKSIDKSEIREALLIDAKKYRISLNEQAEPLQKWTQLVNYSRERGASDITRLESLYLGMGRNEFFSSVSHKDEIDDENPIYKIDFRKVPNDLLQCVCIGILKNHKKRAGLALTIHLDLNTIDMCTVVCRYVYKFVQSEIIGFINYVRISLEIIDVLKQREHTRAKHKSWQIYLERDEINKIETVAQVQVIFDGLTARNALVGYLACIS</sequence>
<dbReference type="InterPro" id="IPR053235">
    <property type="entry name" value="Ser_Thr_kinase"/>
</dbReference>
<feature type="domain" description="Protein kinase" evidence="3">
    <location>
        <begin position="138"/>
        <end position="425"/>
    </location>
</feature>
<feature type="signal peptide" evidence="2">
    <location>
        <begin position="1"/>
        <end position="21"/>
    </location>
</feature>
<dbReference type="SUPFAM" id="SSF56112">
    <property type="entry name" value="Protein kinase-like (PK-like)"/>
    <property type="match status" value="1"/>
</dbReference>
<protein>
    <recommendedName>
        <fullName evidence="3">Protein kinase domain-containing protein</fullName>
    </recommendedName>
</protein>
<reference evidence="4 5" key="1">
    <citation type="submission" date="2015-12" db="EMBL/GenBank/DDBJ databases">
        <title>Draft genome of the nematode, Onchocerca flexuosa.</title>
        <authorList>
            <person name="Mitreva M."/>
        </authorList>
    </citation>
    <scope>NUCLEOTIDE SEQUENCE [LARGE SCALE GENOMIC DNA]</scope>
    <source>
        <strain evidence="4">Red Deer</strain>
    </source>
</reference>
<dbReference type="OrthoDB" id="5814094at2759"/>
<dbReference type="PROSITE" id="PS50011">
    <property type="entry name" value="PROTEIN_KINASE_DOM"/>
    <property type="match status" value="1"/>
</dbReference>